<reference evidence="3" key="1">
    <citation type="submission" date="2013-06" db="EMBL/GenBank/DDBJ databases">
        <authorList>
            <person name="Zhao Q."/>
        </authorList>
    </citation>
    <scope>NUCLEOTIDE SEQUENCE</scope>
    <source>
        <strain evidence="3">cv. W1943</strain>
    </source>
</reference>
<keyword evidence="3" id="KW-1185">Reference proteome</keyword>
<keyword evidence="1" id="KW-0812">Transmembrane</keyword>
<reference evidence="2" key="2">
    <citation type="submission" date="2015-06" db="UniProtKB">
        <authorList>
            <consortium name="EnsemblPlants"/>
        </authorList>
    </citation>
    <scope>IDENTIFICATION</scope>
</reference>
<proteinExistence type="predicted"/>
<evidence type="ECO:0000313" key="2">
    <source>
        <dbReference type="EnsemblPlants" id="ORUFI02G07790.1"/>
    </source>
</evidence>
<evidence type="ECO:0000256" key="1">
    <source>
        <dbReference type="SAM" id="Phobius"/>
    </source>
</evidence>
<dbReference type="Proteomes" id="UP000008022">
    <property type="component" value="Unassembled WGS sequence"/>
</dbReference>
<organism evidence="2 3">
    <name type="scientific">Oryza rufipogon</name>
    <name type="common">Brownbeard rice</name>
    <name type="synonym">Asian wild rice</name>
    <dbReference type="NCBI Taxonomy" id="4529"/>
    <lineage>
        <taxon>Eukaryota</taxon>
        <taxon>Viridiplantae</taxon>
        <taxon>Streptophyta</taxon>
        <taxon>Embryophyta</taxon>
        <taxon>Tracheophyta</taxon>
        <taxon>Spermatophyta</taxon>
        <taxon>Magnoliopsida</taxon>
        <taxon>Liliopsida</taxon>
        <taxon>Poales</taxon>
        <taxon>Poaceae</taxon>
        <taxon>BOP clade</taxon>
        <taxon>Oryzoideae</taxon>
        <taxon>Oryzeae</taxon>
        <taxon>Oryzinae</taxon>
        <taxon>Oryza</taxon>
    </lineage>
</organism>
<keyword evidence="1" id="KW-1133">Transmembrane helix</keyword>
<dbReference type="AlphaFoldDB" id="A0A0E0NBB4"/>
<protein>
    <submittedName>
        <fullName evidence="2">Uncharacterized protein</fullName>
    </submittedName>
</protein>
<dbReference type="Gramene" id="ORUFI02G07790.1">
    <property type="protein sequence ID" value="ORUFI02G07790.1"/>
    <property type="gene ID" value="ORUFI02G07790"/>
</dbReference>
<keyword evidence="1" id="KW-0472">Membrane</keyword>
<evidence type="ECO:0000313" key="3">
    <source>
        <dbReference type="Proteomes" id="UP000008022"/>
    </source>
</evidence>
<dbReference type="SMR" id="A0A0E0NBB4"/>
<dbReference type="EnsemblPlants" id="ORUFI02G07790.1">
    <property type="protein sequence ID" value="ORUFI02G07790.1"/>
    <property type="gene ID" value="ORUFI02G07790"/>
</dbReference>
<feature type="transmembrane region" description="Helical" evidence="1">
    <location>
        <begin position="49"/>
        <end position="68"/>
    </location>
</feature>
<accession>A0A0E0NBB4</accession>
<sequence>MEVGCDGMGENREDRRMGDQRKWIPSLSRKPIASPELQLYRHMISRNHVTGVVLLYILATLFILAWAAKARSQWLRARKSQHTYVDSGSDVSKRRRARRATIDGLEDCMMGILMPISTVVVRAMDHL</sequence>
<name>A0A0E0NBB4_ORYRU</name>
<dbReference type="OMA" id="NREDRRM"/>
<dbReference type="HOGENOM" id="CLU_161650_0_0_1"/>